<accession>F2JGF7</accession>
<feature type="domain" description="HTH cro/C1-type" evidence="1">
    <location>
        <begin position="6"/>
        <end position="38"/>
    </location>
</feature>
<dbReference type="AlphaFoldDB" id="F2JGF7"/>
<dbReference type="SUPFAM" id="SSF47413">
    <property type="entry name" value="lambda repressor-like DNA-binding domains"/>
    <property type="match status" value="1"/>
</dbReference>
<dbReference type="PROSITE" id="PS50943">
    <property type="entry name" value="HTH_CROC1"/>
    <property type="match status" value="1"/>
</dbReference>
<dbReference type="EMBL" id="CP002582">
    <property type="protein sequence ID" value="ADZ82912.1"/>
    <property type="molecule type" value="Genomic_DNA"/>
</dbReference>
<keyword evidence="3" id="KW-1185">Reference proteome</keyword>
<dbReference type="InterPro" id="IPR001387">
    <property type="entry name" value="Cro/C1-type_HTH"/>
</dbReference>
<organism evidence="2 3">
    <name type="scientific">Cellulosilyticum lentocellum (strain ATCC 49066 / DSM 5427 / NCIMB 11756 / RHM5)</name>
    <name type="common">Clostridium lentocellum</name>
    <dbReference type="NCBI Taxonomy" id="642492"/>
    <lineage>
        <taxon>Bacteria</taxon>
        <taxon>Bacillati</taxon>
        <taxon>Bacillota</taxon>
        <taxon>Clostridia</taxon>
        <taxon>Lachnospirales</taxon>
        <taxon>Cellulosilyticaceae</taxon>
        <taxon>Cellulosilyticum</taxon>
    </lineage>
</organism>
<name>F2JGF7_CELLD</name>
<dbReference type="HOGENOM" id="CLU_2768270_0_0_9"/>
<dbReference type="GO" id="GO:0003677">
    <property type="term" value="F:DNA binding"/>
    <property type="evidence" value="ECO:0007669"/>
    <property type="project" value="InterPro"/>
</dbReference>
<evidence type="ECO:0000259" key="1">
    <source>
        <dbReference type="PROSITE" id="PS50943"/>
    </source>
</evidence>
<evidence type="ECO:0000313" key="2">
    <source>
        <dbReference type="EMBL" id="ADZ82912.1"/>
    </source>
</evidence>
<sequence>MNMQQLAEYRIRCEITMSALAKALGMPRQQLNNTEKGNGRNQYASCEFKEKYINAINKIMMERMEKEAH</sequence>
<dbReference type="Proteomes" id="UP000008467">
    <property type="component" value="Chromosome"/>
</dbReference>
<dbReference type="RefSeq" id="WP_013656211.1">
    <property type="nucleotide sequence ID" value="NC_015275.1"/>
</dbReference>
<evidence type="ECO:0000313" key="3">
    <source>
        <dbReference type="Proteomes" id="UP000008467"/>
    </source>
</evidence>
<proteinExistence type="predicted"/>
<gene>
    <name evidence="2" type="ordered locus">Clole_1183</name>
</gene>
<dbReference type="InterPro" id="IPR010982">
    <property type="entry name" value="Lambda_DNA-bd_dom_sf"/>
</dbReference>
<dbReference type="STRING" id="642492.Clole_1183"/>
<dbReference type="KEGG" id="cle:Clole_1183"/>
<protein>
    <submittedName>
        <fullName evidence="2">Helix-turn-helix domain protein</fullName>
    </submittedName>
</protein>
<reference evidence="2 3" key="1">
    <citation type="journal article" date="2011" name="J. Bacteriol.">
        <title>Complete genome sequence of the cellulose-degrading bacterium Cellulosilyticum lentocellum.</title>
        <authorList>
            <consortium name="US DOE Joint Genome Institute"/>
            <person name="Miller D.A."/>
            <person name="Suen G."/>
            <person name="Bruce D."/>
            <person name="Copeland A."/>
            <person name="Cheng J.F."/>
            <person name="Detter C."/>
            <person name="Goodwin L.A."/>
            <person name="Han C.S."/>
            <person name="Hauser L.J."/>
            <person name="Land M.L."/>
            <person name="Lapidus A."/>
            <person name="Lucas S."/>
            <person name="Meincke L."/>
            <person name="Pitluck S."/>
            <person name="Tapia R."/>
            <person name="Teshima H."/>
            <person name="Woyke T."/>
            <person name="Fox B.G."/>
            <person name="Angert E.R."/>
            <person name="Currie C.R."/>
        </authorList>
    </citation>
    <scope>NUCLEOTIDE SEQUENCE [LARGE SCALE GENOMIC DNA]</scope>
    <source>
        <strain evidence="3">ATCC 49066 / DSM 5427 / NCIMB 11756 / RHM5</strain>
    </source>
</reference>